<dbReference type="PANTHER" id="PTHR10728">
    <property type="entry name" value="CYTOSOLIC PHOSPHOLIPASE A2"/>
    <property type="match status" value="1"/>
</dbReference>
<dbReference type="Proteomes" id="UP000464577">
    <property type="component" value="Chromosome"/>
</dbReference>
<sequence length="1166" mass="129777">MNNPTIKDKNRSLRPCEILEEEYEHVHGAPPEGEQAKQYAKYQDWFGEIVLLNEDELLGELQKWLTLTEATELATTKALPNELRYIKLAKWLKTADSGVATLGREEKLNLIRTVLAEKLKQDLPTTEPWMTNDPLRPYTRGLLKYHQKKPVKSPTGKEPPQLATAGLTMKWMQGPTYSSEKQQLLNRFLLEDTFVGYVERVDDRRLAKIFRLMYESGQTALCFSGGGIRSATFGMGILQGLVKVDLLDKFTYLSTVSGGGYLGSWLSAWIHNEGFQAVNEKLRQHAESPLEPEAIPVRHLRRYSNYLSPVLGLFSADSWTLGAIYLRNLLLLWLIILPLLAAFTALPWVIASLVELNMSNAPYWITAIVALGALSTIIGTGFVHAFRPRSEAVYKKEQQVESKRDQSAFLWFCLLPLALAIICWMLGWRWFEQLNPETSYFLMGLRESLKLNGPDGLDIFAWGGWVIMGGTTVAHFLGWAGSIPFQSQERKKEKKQWWKRLLEPVVVIFTGAFAGFLLLLTAKLLHTSYVHIADGIAYTCLAVPGYTISLLLAGYVFEGLMSVMTDDGEREWTARYSAWLLILASGWLVTMGLVLHGLNLANQLAGAIGISTTAGVGLGSGILTALLGQSSKTAGKEKDANKGAPSALSRLIPYLTLPVVAIIAAISLFILLSLLDMILIRWVISWIDINQYHLLKFNAGELACVNPIVPLSVMVGLTVAGGLLGWPINTNKFSLHALYRMRLIRAYLGASRPPGERQPDPFTGFDETDNIYMGCMRPPNSYARTISEKDINRKVPFHIINIALNLVAGKNLAWQERKAESFTVSPLHGGALYLGYRRTFLEDNKGCPDPDEDDCYYGGKKGITLGTAMTISGAAASPNQGYHSSPVIGFLMTLFNVRLGWWLGNPGPAGDKTFHKSSPTLTIKPILDEMTGNTDDVNPYVYLSDGGHFENLGLYEMVLRRNRVIVVSDAGCDGTCTLEDLGNAIRKIRIDLGISIDFPLGFDIYARTFVTSEPKKYLAIGRIRYSEGPCGIPARSGTKAKRSKSNAGITNIEEDSPLTFAETDGILLYIKPAFYGQEPRDIFNYASVQKAFPHESTGDQFFSESQFESYRALGMYVMECIKTDLKKDFNLSPVDFFNKAKWGDCIRALNKKIKKINSPSNLAKPF</sequence>
<evidence type="ECO:0000313" key="4">
    <source>
        <dbReference type="EMBL" id="QHV94734.1"/>
    </source>
</evidence>
<feature type="transmembrane region" description="Helical" evidence="2">
    <location>
        <begin position="501"/>
        <end position="524"/>
    </location>
</feature>
<dbReference type="GO" id="GO:0005829">
    <property type="term" value="C:cytosol"/>
    <property type="evidence" value="ECO:0007669"/>
    <property type="project" value="TreeGrafter"/>
</dbReference>
<feature type="transmembrane region" description="Helical" evidence="2">
    <location>
        <begin position="604"/>
        <end position="628"/>
    </location>
</feature>
<feature type="transmembrane region" description="Helical" evidence="2">
    <location>
        <begin position="331"/>
        <end position="351"/>
    </location>
</feature>
<evidence type="ECO:0000259" key="3">
    <source>
        <dbReference type="Pfam" id="PF01734"/>
    </source>
</evidence>
<keyword evidence="5" id="KW-1185">Reference proteome</keyword>
<feature type="transmembrane region" description="Helical" evidence="2">
    <location>
        <begin position="408"/>
        <end position="431"/>
    </location>
</feature>
<organism evidence="4 5">
    <name type="scientific">Spirosoma endbachense</name>
    <dbReference type="NCBI Taxonomy" id="2666025"/>
    <lineage>
        <taxon>Bacteria</taxon>
        <taxon>Pseudomonadati</taxon>
        <taxon>Bacteroidota</taxon>
        <taxon>Cytophagia</taxon>
        <taxon>Cytophagales</taxon>
        <taxon>Cytophagaceae</taxon>
        <taxon>Spirosoma</taxon>
    </lineage>
</organism>
<dbReference type="InterPro" id="IPR016035">
    <property type="entry name" value="Acyl_Trfase/lysoPLipase"/>
</dbReference>
<feature type="transmembrane region" description="Helical" evidence="2">
    <location>
        <begin position="459"/>
        <end position="480"/>
    </location>
</feature>
<dbReference type="Pfam" id="PF01734">
    <property type="entry name" value="Patatin"/>
    <property type="match status" value="1"/>
</dbReference>
<evidence type="ECO:0000256" key="2">
    <source>
        <dbReference type="SAM" id="Phobius"/>
    </source>
</evidence>
<dbReference type="InterPro" id="IPR002641">
    <property type="entry name" value="PNPLA_dom"/>
</dbReference>
<dbReference type="EMBL" id="CP045997">
    <property type="protein sequence ID" value="QHV94734.1"/>
    <property type="molecule type" value="Genomic_DNA"/>
</dbReference>
<dbReference type="GO" id="GO:0046475">
    <property type="term" value="P:glycerophospholipid catabolic process"/>
    <property type="evidence" value="ECO:0007669"/>
    <property type="project" value="TreeGrafter"/>
</dbReference>
<dbReference type="KEGG" id="senf:GJR95_06780"/>
<dbReference type="AlphaFoldDB" id="A0A6P1VQ38"/>
<evidence type="ECO:0000256" key="1">
    <source>
        <dbReference type="ARBA" id="ARBA00023098"/>
    </source>
</evidence>
<keyword evidence="1" id="KW-0443">Lipid metabolism</keyword>
<evidence type="ECO:0000313" key="5">
    <source>
        <dbReference type="Proteomes" id="UP000464577"/>
    </source>
</evidence>
<accession>A0A6P1VQ38</accession>
<keyword evidence="2" id="KW-0812">Transmembrane</keyword>
<dbReference type="RefSeq" id="WP_198424815.1">
    <property type="nucleotide sequence ID" value="NZ_CP045997.1"/>
</dbReference>
<feature type="transmembrane region" description="Helical" evidence="2">
    <location>
        <begin position="536"/>
        <end position="557"/>
    </location>
</feature>
<proteinExistence type="predicted"/>
<dbReference type="PANTHER" id="PTHR10728:SF40">
    <property type="entry name" value="PATATIN FAMILY PROTEIN"/>
    <property type="match status" value="1"/>
</dbReference>
<feature type="transmembrane region" description="Helical" evidence="2">
    <location>
        <begin position="363"/>
        <end position="387"/>
    </location>
</feature>
<reference evidence="4 5" key="1">
    <citation type="submission" date="2019-11" db="EMBL/GenBank/DDBJ databases">
        <title>Spirosoma endbachense sp. nov., isolated from a natural salt meadow.</title>
        <authorList>
            <person name="Rojas J."/>
            <person name="Ambika Manirajan B."/>
            <person name="Ratering S."/>
            <person name="Suarez C."/>
            <person name="Geissler-Plaum R."/>
            <person name="Schnell S."/>
        </authorList>
    </citation>
    <scope>NUCLEOTIDE SEQUENCE [LARGE SCALE GENOMIC DNA]</scope>
    <source>
        <strain evidence="4 5">I-24</strain>
    </source>
</reference>
<protein>
    <recommendedName>
        <fullName evidence="3">PNPLA domain-containing protein</fullName>
    </recommendedName>
</protein>
<keyword evidence="2" id="KW-0472">Membrane</keyword>
<gene>
    <name evidence="4" type="ORF">GJR95_06780</name>
</gene>
<feature type="transmembrane region" description="Helical" evidence="2">
    <location>
        <begin position="654"/>
        <end position="687"/>
    </location>
</feature>
<dbReference type="SUPFAM" id="SSF52151">
    <property type="entry name" value="FabD/lysophospholipase-like"/>
    <property type="match status" value="1"/>
</dbReference>
<name>A0A6P1VQ38_9BACT</name>
<feature type="transmembrane region" description="Helical" evidence="2">
    <location>
        <begin position="578"/>
        <end position="598"/>
    </location>
</feature>
<feature type="domain" description="PNPLA" evidence="3">
    <location>
        <begin position="221"/>
        <end position="313"/>
    </location>
</feature>
<dbReference type="Gene3D" id="3.40.1090.10">
    <property type="entry name" value="Cytosolic phospholipase A2 catalytic domain"/>
    <property type="match status" value="1"/>
</dbReference>
<dbReference type="GO" id="GO:0004623">
    <property type="term" value="F:phospholipase A2 activity"/>
    <property type="evidence" value="ECO:0007669"/>
    <property type="project" value="TreeGrafter"/>
</dbReference>
<keyword evidence="2" id="KW-1133">Transmembrane helix</keyword>